<dbReference type="RefSeq" id="WP_135065523.1">
    <property type="nucleotide sequence ID" value="NZ_CP038266.1"/>
</dbReference>
<name>A0ABX5STK5_9MICO</name>
<evidence type="ECO:0000313" key="3">
    <source>
        <dbReference type="Proteomes" id="UP000295748"/>
    </source>
</evidence>
<feature type="domain" description="Endonuclease/exonuclease/phosphatase" evidence="1">
    <location>
        <begin position="7"/>
        <end position="247"/>
    </location>
</feature>
<dbReference type="Pfam" id="PF03372">
    <property type="entry name" value="Exo_endo_phos"/>
    <property type="match status" value="1"/>
</dbReference>
<dbReference type="SUPFAM" id="SSF56219">
    <property type="entry name" value="DNase I-like"/>
    <property type="match status" value="1"/>
</dbReference>
<dbReference type="InterPro" id="IPR036691">
    <property type="entry name" value="Endo/exonu/phosph_ase_sf"/>
</dbReference>
<keyword evidence="2" id="KW-0255">Endonuclease</keyword>
<keyword evidence="2" id="KW-0378">Hydrolase</keyword>
<gene>
    <name evidence="2" type="ORF">E4K62_07295</name>
</gene>
<dbReference type="GO" id="GO:0004519">
    <property type="term" value="F:endonuclease activity"/>
    <property type="evidence" value="ECO:0007669"/>
    <property type="project" value="UniProtKB-KW"/>
</dbReference>
<protein>
    <submittedName>
        <fullName evidence="2">Endonuclease/exonuclease/phosphatase family protein</fullName>
    </submittedName>
</protein>
<evidence type="ECO:0000259" key="1">
    <source>
        <dbReference type="Pfam" id="PF03372"/>
    </source>
</evidence>
<keyword evidence="3" id="KW-1185">Reference proteome</keyword>
<dbReference type="PANTHER" id="PTHR14859:SF1">
    <property type="entry name" value="PGAP2-INTERACTING PROTEIN"/>
    <property type="match status" value="1"/>
</dbReference>
<evidence type="ECO:0000313" key="2">
    <source>
        <dbReference type="EMBL" id="QBR88507.1"/>
    </source>
</evidence>
<organism evidence="2 3">
    <name type="scientific">Microbacterium wangchenii</name>
    <dbReference type="NCBI Taxonomy" id="2541726"/>
    <lineage>
        <taxon>Bacteria</taxon>
        <taxon>Bacillati</taxon>
        <taxon>Actinomycetota</taxon>
        <taxon>Actinomycetes</taxon>
        <taxon>Micrococcales</taxon>
        <taxon>Microbacteriaceae</taxon>
        <taxon>Microbacterium</taxon>
    </lineage>
</organism>
<dbReference type="Gene3D" id="3.60.10.10">
    <property type="entry name" value="Endonuclease/exonuclease/phosphatase"/>
    <property type="match status" value="1"/>
</dbReference>
<dbReference type="PANTHER" id="PTHR14859">
    <property type="entry name" value="CALCOFLUOR WHITE HYPERSENSITIVE PROTEIN PRECURSOR"/>
    <property type="match status" value="1"/>
</dbReference>
<accession>A0ABX5STK5</accession>
<proteinExistence type="predicted"/>
<dbReference type="Proteomes" id="UP000295748">
    <property type="component" value="Chromosome"/>
</dbReference>
<dbReference type="InterPro" id="IPR005135">
    <property type="entry name" value="Endo/exonuclease/phosphatase"/>
</dbReference>
<sequence>MDSIRAMTWNVWWRFGDNWEEREPGLVELARATDPDLLGIQECWGEDARTQADVFAEALGGHAAFVGGDLPPATPEGDGAVMGLGLVSRWPIVGTERVDLPSDGRRNPALVATIERPNGLMRVVVGAVSWEPERVEETALQVAELQRLVREDRAERPNPSILLADLNYDQSQPALAGLQLDDAWDAAEPGADPRTLSETNRFAPSECADQWNRRIDHIRYLPGTEGAKATRAWIIRDEPGGFPPSDHYPVVADIAVGEGPAAPTGPMPSASWMP</sequence>
<dbReference type="EMBL" id="CP038266">
    <property type="protein sequence ID" value="QBR88507.1"/>
    <property type="molecule type" value="Genomic_DNA"/>
</dbReference>
<keyword evidence="2" id="KW-0540">Nuclease</keyword>
<dbReference type="InterPro" id="IPR051916">
    <property type="entry name" value="GPI-anchor_lipid_remodeler"/>
</dbReference>
<reference evidence="2 3" key="1">
    <citation type="submission" date="2019-03" db="EMBL/GenBank/DDBJ databases">
        <authorList>
            <person name="Dong K."/>
        </authorList>
    </citation>
    <scope>NUCLEOTIDE SEQUENCE [LARGE SCALE GENOMIC DNA]</scope>
    <source>
        <strain evidence="3">dk512</strain>
    </source>
</reference>